<comment type="caution">
    <text evidence="2">The sequence shown here is derived from an EMBL/GenBank/DDBJ whole genome shotgun (WGS) entry which is preliminary data.</text>
</comment>
<keyword evidence="4" id="KW-1185">Reference proteome</keyword>
<proteinExistence type="predicted"/>
<sequence length="194" mass="22080">MCSGESRDLRIPMDVILGDPTTGSPKLPDNTDLVTHNYRARLIQDLKYAHQIAREHAEVQKVTQKSHYDKHTTPRTYRKGQLVWVAIPSGPLPGKLSPKWQGPCRIIKQLTPFSFKVQRLKDEIVLGTVNADRQKPFHEKEETHQTSSSKHSNLKPLTSTKHIPPLMSIPATVKPTPQIRTSDRIRKPTVRYIS</sequence>
<dbReference type="AlphaFoldDB" id="A0A815J075"/>
<dbReference type="Proteomes" id="UP000681722">
    <property type="component" value="Unassembled WGS sequence"/>
</dbReference>
<dbReference type="EMBL" id="CAJOBC010078079">
    <property type="protein sequence ID" value="CAF4265290.1"/>
    <property type="molecule type" value="Genomic_DNA"/>
</dbReference>
<evidence type="ECO:0000313" key="2">
    <source>
        <dbReference type="EMBL" id="CAF1375322.1"/>
    </source>
</evidence>
<gene>
    <name evidence="2" type="ORF">GPM918_LOCUS32060</name>
    <name evidence="3" type="ORF">SRO942_LOCUS32717</name>
</gene>
<reference evidence="2" key="1">
    <citation type="submission" date="2021-02" db="EMBL/GenBank/DDBJ databases">
        <authorList>
            <person name="Nowell W R."/>
        </authorList>
    </citation>
    <scope>NUCLEOTIDE SEQUENCE</scope>
</reference>
<evidence type="ECO:0000313" key="3">
    <source>
        <dbReference type="EMBL" id="CAF4265290.1"/>
    </source>
</evidence>
<protein>
    <submittedName>
        <fullName evidence="2">Uncharacterized protein</fullName>
    </submittedName>
</protein>
<dbReference type="EMBL" id="CAJNOQ010016139">
    <property type="protein sequence ID" value="CAF1375322.1"/>
    <property type="molecule type" value="Genomic_DNA"/>
</dbReference>
<organism evidence="2 4">
    <name type="scientific">Didymodactylos carnosus</name>
    <dbReference type="NCBI Taxonomy" id="1234261"/>
    <lineage>
        <taxon>Eukaryota</taxon>
        <taxon>Metazoa</taxon>
        <taxon>Spiralia</taxon>
        <taxon>Gnathifera</taxon>
        <taxon>Rotifera</taxon>
        <taxon>Eurotatoria</taxon>
        <taxon>Bdelloidea</taxon>
        <taxon>Philodinida</taxon>
        <taxon>Philodinidae</taxon>
        <taxon>Didymodactylos</taxon>
    </lineage>
</organism>
<feature type="compositionally biased region" description="Basic and acidic residues" evidence="1">
    <location>
        <begin position="135"/>
        <end position="144"/>
    </location>
</feature>
<accession>A0A815J075</accession>
<evidence type="ECO:0000256" key="1">
    <source>
        <dbReference type="SAM" id="MobiDB-lite"/>
    </source>
</evidence>
<evidence type="ECO:0000313" key="4">
    <source>
        <dbReference type="Proteomes" id="UP000663829"/>
    </source>
</evidence>
<feature type="region of interest" description="Disordered" evidence="1">
    <location>
        <begin position="135"/>
        <end position="182"/>
    </location>
</feature>
<dbReference type="Proteomes" id="UP000663829">
    <property type="component" value="Unassembled WGS sequence"/>
</dbReference>
<dbReference type="OrthoDB" id="10062030at2759"/>
<name>A0A815J075_9BILA</name>
<feature type="compositionally biased region" description="Polar residues" evidence="1">
    <location>
        <begin position="145"/>
        <end position="161"/>
    </location>
</feature>